<evidence type="ECO:0000313" key="1">
    <source>
        <dbReference type="EMBL" id="QPQ91132.1"/>
    </source>
</evidence>
<dbReference type="EMBL" id="CP065600">
    <property type="protein sequence ID" value="QPQ91132.1"/>
    <property type="molecule type" value="Genomic_DNA"/>
</dbReference>
<reference evidence="2" key="2">
    <citation type="submission" date="2022-06" db="EMBL/GenBank/DDBJ databases">
        <title>Draft genome sequence of Burkholderia glumae strain GR20004 isolated from rice panicle showing bacterial panicle blight.</title>
        <authorList>
            <person name="Choi S.Y."/>
            <person name="Lee Y.H."/>
        </authorList>
    </citation>
    <scope>NUCLEOTIDE SEQUENCE</scope>
    <source>
        <strain evidence="2">GR20004</strain>
    </source>
</reference>
<organism evidence="1 3">
    <name type="scientific">Burkholderia glumae</name>
    <name type="common">Pseudomonas glumae</name>
    <dbReference type="NCBI Taxonomy" id="337"/>
    <lineage>
        <taxon>Bacteria</taxon>
        <taxon>Pseudomonadati</taxon>
        <taxon>Pseudomonadota</taxon>
        <taxon>Betaproteobacteria</taxon>
        <taxon>Burkholderiales</taxon>
        <taxon>Burkholderiaceae</taxon>
        <taxon>Burkholderia</taxon>
    </lineage>
</organism>
<keyword evidence="4" id="KW-1185">Reference proteome</keyword>
<proteinExistence type="predicted"/>
<protein>
    <submittedName>
        <fullName evidence="1">Phage virion morphogenesis protein</fullName>
    </submittedName>
</protein>
<evidence type="ECO:0000313" key="3">
    <source>
        <dbReference type="Proteomes" id="UP000594892"/>
    </source>
</evidence>
<sequence>MNGVSVQWDFAGDDALCRHLAAIGGATFTGGHEEIGEYMLGHIQDRFDQQMLWDGSPMPQSAAALERQGPTLIDSRALYDSYVYNVIPDGLEFGNGEECERIHHFGGDTGRDRSVHIEARPVLGVNDHDGALTGQMPLDAVRMR</sequence>
<dbReference type="Pfam" id="PF05069">
    <property type="entry name" value="Phage_tail_S"/>
    <property type="match status" value="1"/>
</dbReference>
<dbReference type="GeneID" id="45693802"/>
<dbReference type="Proteomes" id="UP001056386">
    <property type="component" value="Chromosome 2"/>
</dbReference>
<dbReference type="Proteomes" id="UP000594892">
    <property type="component" value="Chromosome 1"/>
</dbReference>
<name>A0AAQ0BTF4_BURGL</name>
<evidence type="ECO:0000313" key="4">
    <source>
        <dbReference type="Proteomes" id="UP001056386"/>
    </source>
</evidence>
<reference evidence="1 3" key="1">
    <citation type="submission" date="2020-12" db="EMBL/GenBank/DDBJ databases">
        <title>FDA dAtabase for Regulatory Grade micrObial Sequences (FDA-ARGOS): Supporting development and validation of Infectious Disease Dx tests.</title>
        <authorList>
            <person name="Minogue T."/>
            <person name="Wolcott M."/>
            <person name="Wasieloski L."/>
            <person name="Aguilar W."/>
            <person name="Moore D."/>
            <person name="Jaissle J."/>
            <person name="Tallon L."/>
            <person name="Sadzewicz L."/>
            <person name="Zhao X."/>
            <person name="Boylan J."/>
            <person name="Ott S."/>
            <person name="Bowen H."/>
            <person name="Vavikolanu K."/>
            <person name="Mehta A."/>
            <person name="Aluvathingal J."/>
            <person name="Nadendla S."/>
            <person name="Yan Y."/>
            <person name="Sichtig H."/>
        </authorList>
    </citation>
    <scope>NUCLEOTIDE SEQUENCE [LARGE SCALE GENOMIC DNA]</scope>
    <source>
        <strain evidence="1 3">FDAARGOS_949</strain>
    </source>
</reference>
<dbReference type="InterPro" id="IPR006522">
    <property type="entry name" value="Phage_virion_morphogenesis"/>
</dbReference>
<dbReference type="AlphaFoldDB" id="A0AAQ0BTF4"/>
<dbReference type="RefSeq" id="WP_015878164.1">
    <property type="nucleotide sequence ID" value="NZ_CP021075.1"/>
</dbReference>
<dbReference type="EMBL" id="CP099583">
    <property type="protein sequence ID" value="USS42822.1"/>
    <property type="molecule type" value="Genomic_DNA"/>
</dbReference>
<evidence type="ECO:0000313" key="2">
    <source>
        <dbReference type="EMBL" id="USS42822.1"/>
    </source>
</evidence>
<accession>A0AAQ0BTF4</accession>
<gene>
    <name evidence="1" type="ORF">I6H06_05280</name>
    <name evidence="2" type="ORF">NFI99_11630</name>
</gene>